<evidence type="ECO:0000313" key="9">
    <source>
        <dbReference type="Proteomes" id="UP000762676"/>
    </source>
</evidence>
<comment type="caution">
    <text evidence="8">The sequence shown here is derived from an EMBL/GenBank/DDBJ whole genome shotgun (WGS) entry which is preliminary data.</text>
</comment>
<dbReference type="GO" id="GO:0016020">
    <property type="term" value="C:membrane"/>
    <property type="evidence" value="ECO:0007669"/>
    <property type="project" value="UniProtKB-SubCell"/>
</dbReference>
<evidence type="ECO:0000313" key="8">
    <source>
        <dbReference type="EMBL" id="GFR59990.1"/>
    </source>
</evidence>
<accession>A0AAV4EGW4</accession>
<feature type="transmembrane region" description="Helical" evidence="5">
    <location>
        <begin position="123"/>
        <end position="149"/>
    </location>
</feature>
<dbReference type="InterPro" id="IPR017452">
    <property type="entry name" value="GPCR_Rhodpsn_7TM"/>
</dbReference>
<dbReference type="Proteomes" id="UP000762676">
    <property type="component" value="Unassembled WGS sequence"/>
</dbReference>
<feature type="domain" description="G-protein coupled receptors family 1 profile" evidence="7">
    <location>
        <begin position="1"/>
        <end position="148"/>
    </location>
</feature>
<keyword evidence="4 5" id="KW-0472">Membrane</keyword>
<dbReference type="PANTHER" id="PTHR46641">
    <property type="entry name" value="FMRFAMIDE RECEPTOR-RELATED"/>
    <property type="match status" value="1"/>
</dbReference>
<feature type="chain" id="PRO_5043808623" evidence="6">
    <location>
        <begin position="18"/>
        <end position="177"/>
    </location>
</feature>
<keyword evidence="9" id="KW-1185">Reference proteome</keyword>
<keyword evidence="8" id="KW-0675">Receptor</keyword>
<keyword evidence="3 5" id="KW-1133">Transmembrane helix</keyword>
<feature type="transmembrane region" description="Helical" evidence="5">
    <location>
        <begin position="33"/>
        <end position="58"/>
    </location>
</feature>
<dbReference type="InterPro" id="IPR019427">
    <property type="entry name" value="7TM_GPCR_serpentine_rcpt_Srw"/>
</dbReference>
<proteinExistence type="predicted"/>
<dbReference type="InterPro" id="IPR052954">
    <property type="entry name" value="GPCR-Ligand_Int"/>
</dbReference>
<reference evidence="8 9" key="1">
    <citation type="journal article" date="2021" name="Elife">
        <title>Chloroplast acquisition without the gene transfer in kleptoplastic sea slugs, Plakobranchus ocellatus.</title>
        <authorList>
            <person name="Maeda T."/>
            <person name="Takahashi S."/>
            <person name="Yoshida T."/>
            <person name="Shimamura S."/>
            <person name="Takaki Y."/>
            <person name="Nagai Y."/>
            <person name="Toyoda A."/>
            <person name="Suzuki Y."/>
            <person name="Arimoto A."/>
            <person name="Ishii H."/>
            <person name="Satoh N."/>
            <person name="Nishiyama T."/>
            <person name="Hasebe M."/>
            <person name="Maruyama T."/>
            <person name="Minagawa J."/>
            <person name="Obokata J."/>
            <person name="Shigenobu S."/>
        </authorList>
    </citation>
    <scope>NUCLEOTIDE SEQUENCE [LARGE SCALE GENOMIC DNA]</scope>
</reference>
<keyword evidence="6" id="KW-0732">Signal</keyword>
<dbReference type="AlphaFoldDB" id="A0AAV4EGW4"/>
<evidence type="ECO:0000256" key="3">
    <source>
        <dbReference type="ARBA" id="ARBA00022989"/>
    </source>
</evidence>
<protein>
    <submittedName>
        <fullName evidence="8">Chemosensory receptor B</fullName>
    </submittedName>
</protein>
<comment type="subcellular location">
    <subcellularLocation>
        <location evidence="1">Membrane</location>
    </subcellularLocation>
</comment>
<dbReference type="Pfam" id="PF10324">
    <property type="entry name" value="7TM_GPCR_Srw"/>
    <property type="match status" value="1"/>
</dbReference>
<dbReference type="PROSITE" id="PS50262">
    <property type="entry name" value="G_PROTEIN_RECEP_F1_2"/>
    <property type="match status" value="1"/>
</dbReference>
<feature type="signal peptide" evidence="6">
    <location>
        <begin position="1"/>
        <end position="17"/>
    </location>
</feature>
<dbReference type="EMBL" id="BMAT01007213">
    <property type="protein sequence ID" value="GFR59990.1"/>
    <property type="molecule type" value="Genomic_DNA"/>
</dbReference>
<organism evidence="8 9">
    <name type="scientific">Elysia marginata</name>
    <dbReference type="NCBI Taxonomy" id="1093978"/>
    <lineage>
        <taxon>Eukaryota</taxon>
        <taxon>Metazoa</taxon>
        <taxon>Spiralia</taxon>
        <taxon>Lophotrochozoa</taxon>
        <taxon>Mollusca</taxon>
        <taxon>Gastropoda</taxon>
        <taxon>Heterobranchia</taxon>
        <taxon>Euthyneura</taxon>
        <taxon>Panpulmonata</taxon>
        <taxon>Sacoglossa</taxon>
        <taxon>Placobranchoidea</taxon>
        <taxon>Plakobranchidae</taxon>
        <taxon>Elysia</taxon>
    </lineage>
</organism>
<name>A0AAV4EGW4_9GAST</name>
<keyword evidence="2 5" id="KW-0812">Transmembrane</keyword>
<evidence type="ECO:0000259" key="7">
    <source>
        <dbReference type="PROSITE" id="PS50262"/>
    </source>
</evidence>
<dbReference type="GO" id="GO:0008528">
    <property type="term" value="F:G protein-coupled peptide receptor activity"/>
    <property type="evidence" value="ECO:0007669"/>
    <property type="project" value="InterPro"/>
</dbReference>
<dbReference type="PANTHER" id="PTHR46641:SF2">
    <property type="entry name" value="FMRFAMIDE RECEPTOR"/>
    <property type="match status" value="1"/>
</dbReference>
<dbReference type="Gene3D" id="1.20.1070.10">
    <property type="entry name" value="Rhodopsin 7-helix transmembrane proteins"/>
    <property type="match status" value="1"/>
</dbReference>
<evidence type="ECO:0000256" key="6">
    <source>
        <dbReference type="SAM" id="SignalP"/>
    </source>
</evidence>
<evidence type="ECO:0000256" key="1">
    <source>
        <dbReference type="ARBA" id="ARBA00004370"/>
    </source>
</evidence>
<gene>
    <name evidence="8" type="ORF">ElyMa_003520300</name>
</gene>
<evidence type="ECO:0000256" key="4">
    <source>
        <dbReference type="ARBA" id="ARBA00023136"/>
    </source>
</evidence>
<feature type="transmembrane region" description="Helical" evidence="5">
    <location>
        <begin position="88"/>
        <end position="111"/>
    </location>
</feature>
<dbReference type="SUPFAM" id="SSF81321">
    <property type="entry name" value="Family A G protein-coupled receptor-like"/>
    <property type="match status" value="1"/>
</dbReference>
<evidence type="ECO:0000256" key="5">
    <source>
        <dbReference type="SAM" id="Phobius"/>
    </source>
</evidence>
<sequence>MLTVILYHVIFVIVVYTDTGPPYNAFPQKLNFYYFSLYVIPSTTCFFIVLLSTIFLVVKVRRNQRWRKGTSTQTAKTNDKEDKLVRTIIAISTIFIICSFPTVSIFITQIIHKQFRYRDPYLGTLLLLMFNIGGVFQAISSSVNIFFYYRMSSRFKKVFASLFACRRSGIQGTKPSD</sequence>
<evidence type="ECO:0000256" key="2">
    <source>
        <dbReference type="ARBA" id="ARBA00022692"/>
    </source>
</evidence>